<dbReference type="EMBL" id="JAXQNO010000006">
    <property type="protein sequence ID" value="KAK4796781.1"/>
    <property type="molecule type" value="Genomic_DNA"/>
</dbReference>
<dbReference type="Proteomes" id="UP001346149">
    <property type="component" value="Unassembled WGS sequence"/>
</dbReference>
<name>A0AAN7M0P4_TRANT</name>
<evidence type="ECO:0000313" key="2">
    <source>
        <dbReference type="Proteomes" id="UP001346149"/>
    </source>
</evidence>
<accession>A0AAN7M0P4</accession>
<sequence length="135" mass="14860">MMAHRIDPVYNPSPRNFFPDCRVMPISHPQFCFYESHVNSAMSPTSAMLTLTLPAHHSQPPSSISTRQESSSPYYGRMLSLFSGDWKLVSFRSGYEKENAAASSGGRTTAAPSVSAGASLGRRFEEAMELSCWSC</sequence>
<comment type="caution">
    <text evidence="1">The sequence shown here is derived from an EMBL/GenBank/DDBJ whole genome shotgun (WGS) entry which is preliminary data.</text>
</comment>
<organism evidence="1 2">
    <name type="scientific">Trapa natans</name>
    <name type="common">Water chestnut</name>
    <dbReference type="NCBI Taxonomy" id="22666"/>
    <lineage>
        <taxon>Eukaryota</taxon>
        <taxon>Viridiplantae</taxon>
        <taxon>Streptophyta</taxon>
        <taxon>Embryophyta</taxon>
        <taxon>Tracheophyta</taxon>
        <taxon>Spermatophyta</taxon>
        <taxon>Magnoliopsida</taxon>
        <taxon>eudicotyledons</taxon>
        <taxon>Gunneridae</taxon>
        <taxon>Pentapetalae</taxon>
        <taxon>rosids</taxon>
        <taxon>malvids</taxon>
        <taxon>Myrtales</taxon>
        <taxon>Lythraceae</taxon>
        <taxon>Trapa</taxon>
    </lineage>
</organism>
<evidence type="ECO:0000313" key="1">
    <source>
        <dbReference type="EMBL" id="KAK4796781.1"/>
    </source>
</evidence>
<protein>
    <submittedName>
        <fullName evidence="1">Uncharacterized protein</fullName>
    </submittedName>
</protein>
<reference evidence="1 2" key="1">
    <citation type="journal article" date="2023" name="Hortic Res">
        <title>Pangenome of water caltrop reveals structural variations and asymmetric subgenome divergence after allopolyploidization.</title>
        <authorList>
            <person name="Zhang X."/>
            <person name="Chen Y."/>
            <person name="Wang L."/>
            <person name="Yuan Y."/>
            <person name="Fang M."/>
            <person name="Shi L."/>
            <person name="Lu R."/>
            <person name="Comes H.P."/>
            <person name="Ma Y."/>
            <person name="Chen Y."/>
            <person name="Huang G."/>
            <person name="Zhou Y."/>
            <person name="Zheng Z."/>
            <person name="Qiu Y."/>
        </authorList>
    </citation>
    <scope>NUCLEOTIDE SEQUENCE [LARGE SCALE GENOMIC DNA]</scope>
    <source>
        <strain evidence="1">F231</strain>
    </source>
</reference>
<proteinExistence type="predicted"/>
<dbReference type="AlphaFoldDB" id="A0AAN7M0P4"/>
<keyword evidence="2" id="KW-1185">Reference proteome</keyword>
<gene>
    <name evidence="1" type="ORF">SAY86_029107</name>
</gene>